<evidence type="ECO:0000256" key="3">
    <source>
        <dbReference type="ARBA" id="ARBA00022525"/>
    </source>
</evidence>
<comment type="similarity">
    <text evidence="2">Belongs to the major royal jelly protein family.</text>
</comment>
<keyword evidence="7" id="KW-1185">Reference proteome</keyword>
<accession>A0A6H5HE25</accession>
<dbReference type="Pfam" id="PF03022">
    <property type="entry name" value="MRJP"/>
    <property type="match status" value="3"/>
</dbReference>
<comment type="subcellular location">
    <subcellularLocation>
        <location evidence="1">Secreted</location>
    </subcellularLocation>
</comment>
<dbReference type="AlphaFoldDB" id="A0A6H5HE25"/>
<dbReference type="EMBL" id="CADCXU010028215">
    <property type="protein sequence ID" value="CAB0014800.1"/>
    <property type="molecule type" value="Genomic_DNA"/>
</dbReference>
<evidence type="ECO:0000256" key="4">
    <source>
        <dbReference type="SAM" id="MobiDB-lite"/>
    </source>
</evidence>
<dbReference type="PANTHER" id="PTHR10009:SF8">
    <property type="entry name" value="IP19120P"/>
    <property type="match status" value="1"/>
</dbReference>
<feature type="signal peptide" evidence="5">
    <location>
        <begin position="1"/>
        <end position="19"/>
    </location>
</feature>
<evidence type="ECO:0000313" key="6">
    <source>
        <dbReference type="EMBL" id="CAB0014800.1"/>
    </source>
</evidence>
<keyword evidence="3" id="KW-0964">Secreted</keyword>
<feature type="chain" id="PRO_5026047458" description="Bee-milk protein" evidence="5">
    <location>
        <begin position="20"/>
        <end position="728"/>
    </location>
</feature>
<sequence length="728" mass="80614">MPTTAVASFLVLATSLVAGSPAGAGLRREAICKNSLYPSGHHINWTCPEQKTLYIDKGLYTPKNILVSRVQIHGCRAYILTPRFLCGVPFTLGTLNMNGPCKAEPLLSPFPNWESHEASNANSKGNKNIINAVDVFIDRKKIMWILDVGITETLDKPKVIGHPKVLAICIQTSKIVAVVDLSKLCTPNSRFHELQVEVTEEDDTYIYVSDAGCKAIVVYDYSRDKEKFKKLELSRCPKTLSEYEEVGTKPGKLVILGSDRKTKMFFRTKGENQIFLWDTCQPFKSSSFVTVDSPPAGMFSTHVVNGFMQFAWALSSDFPDFANGNRGAVGPRAKLHPIYQLEPAEQCEEKPTTCPSCRPKSPNQTPCPCPCPSSCPCISEHDNGACTCTSCFSRPYLYLPTRVQPYGASTFLALPRYSSGGYSLAKESDGVLRPWPDRLAHATGVIGNAVDIRLDCRGSLWVLDSGYVDTLRKPVKLNEPRILAFDADSGKIGKVIPLKGLIKGRAQYLAVDETNKGARSLYVSDGPARSIAVWDLMTDGGHRVVLPERIVAHPVQSKVLYMALVGDKLYFTYFGSFDLYCMKKDGLKSGGRVVRAGRKDPRMIMLGVEGNRIIFRLAGTNEVLSWDTRTPLMQGNLELVDRGNGGLNQMAVVPNFGKLWVLDGDVRGFLDGKQSVHHFRPARTNRTLEPANHRRGKRNADRVIRYIPSSDTKFPNDTSQKTSNITRF</sequence>
<reference evidence="6 7" key="1">
    <citation type="submission" date="2020-02" db="EMBL/GenBank/DDBJ databases">
        <authorList>
            <person name="Ferguson B K."/>
        </authorList>
    </citation>
    <scope>NUCLEOTIDE SEQUENCE [LARGE SCALE GENOMIC DNA]</scope>
</reference>
<feature type="region of interest" description="Disordered" evidence="4">
    <location>
        <begin position="709"/>
        <end position="728"/>
    </location>
</feature>
<dbReference type="InterPro" id="IPR017996">
    <property type="entry name" value="MRJP/yellow-related"/>
</dbReference>
<evidence type="ECO:0000256" key="5">
    <source>
        <dbReference type="SAM" id="SignalP"/>
    </source>
</evidence>
<name>A0A6H5HE25_9HEMI</name>
<protein>
    <recommendedName>
        <fullName evidence="8">Bee-milk protein</fullName>
    </recommendedName>
</protein>
<gene>
    <name evidence="6" type="ORF">NTEN_LOCUS19207</name>
</gene>
<dbReference type="GO" id="GO:0005576">
    <property type="term" value="C:extracellular region"/>
    <property type="evidence" value="ECO:0007669"/>
    <property type="project" value="UniProtKB-SubCell"/>
</dbReference>
<evidence type="ECO:0000256" key="2">
    <source>
        <dbReference type="ARBA" id="ARBA00009127"/>
    </source>
</evidence>
<dbReference type="Gene3D" id="2.120.10.30">
    <property type="entry name" value="TolB, C-terminal domain"/>
    <property type="match status" value="2"/>
</dbReference>
<dbReference type="OrthoDB" id="6583604at2759"/>
<proteinExistence type="inferred from homology"/>
<dbReference type="SUPFAM" id="SSF75011">
    <property type="entry name" value="3-carboxy-cis,cis-mucoante lactonizing enzyme"/>
    <property type="match status" value="1"/>
</dbReference>
<dbReference type="Proteomes" id="UP000479000">
    <property type="component" value="Unassembled WGS sequence"/>
</dbReference>
<organism evidence="6 7">
    <name type="scientific">Nesidiocoris tenuis</name>
    <dbReference type="NCBI Taxonomy" id="355587"/>
    <lineage>
        <taxon>Eukaryota</taxon>
        <taxon>Metazoa</taxon>
        <taxon>Ecdysozoa</taxon>
        <taxon>Arthropoda</taxon>
        <taxon>Hexapoda</taxon>
        <taxon>Insecta</taxon>
        <taxon>Pterygota</taxon>
        <taxon>Neoptera</taxon>
        <taxon>Paraneoptera</taxon>
        <taxon>Hemiptera</taxon>
        <taxon>Heteroptera</taxon>
        <taxon>Panheteroptera</taxon>
        <taxon>Cimicomorpha</taxon>
        <taxon>Miridae</taxon>
        <taxon>Dicyphina</taxon>
        <taxon>Nesidiocoris</taxon>
    </lineage>
</organism>
<evidence type="ECO:0000313" key="7">
    <source>
        <dbReference type="Proteomes" id="UP000479000"/>
    </source>
</evidence>
<dbReference type="InterPro" id="IPR011042">
    <property type="entry name" value="6-blade_b-propeller_TolB-like"/>
</dbReference>
<dbReference type="PANTHER" id="PTHR10009">
    <property type="entry name" value="PROTEIN YELLOW-RELATED"/>
    <property type="match status" value="1"/>
</dbReference>
<keyword evidence="5" id="KW-0732">Signal</keyword>
<evidence type="ECO:0000256" key="1">
    <source>
        <dbReference type="ARBA" id="ARBA00004613"/>
    </source>
</evidence>
<evidence type="ECO:0008006" key="8">
    <source>
        <dbReference type="Google" id="ProtNLM"/>
    </source>
</evidence>